<dbReference type="Proteomes" id="UP000828941">
    <property type="component" value="Chromosome 10"/>
</dbReference>
<reference evidence="1 2" key="1">
    <citation type="journal article" date="2022" name="DNA Res.">
        <title>Chromosomal-level genome assembly of the orchid tree Bauhinia variegata (Leguminosae; Cercidoideae) supports the allotetraploid origin hypothesis of Bauhinia.</title>
        <authorList>
            <person name="Zhong Y."/>
            <person name="Chen Y."/>
            <person name="Zheng D."/>
            <person name="Pang J."/>
            <person name="Liu Y."/>
            <person name="Luo S."/>
            <person name="Meng S."/>
            <person name="Qian L."/>
            <person name="Wei D."/>
            <person name="Dai S."/>
            <person name="Zhou R."/>
        </authorList>
    </citation>
    <scope>NUCLEOTIDE SEQUENCE [LARGE SCALE GENOMIC DNA]</scope>
    <source>
        <strain evidence="1">BV-YZ2020</strain>
    </source>
</reference>
<organism evidence="1 2">
    <name type="scientific">Bauhinia variegata</name>
    <name type="common">Purple orchid tree</name>
    <name type="synonym">Phanera variegata</name>
    <dbReference type="NCBI Taxonomy" id="167791"/>
    <lineage>
        <taxon>Eukaryota</taxon>
        <taxon>Viridiplantae</taxon>
        <taxon>Streptophyta</taxon>
        <taxon>Embryophyta</taxon>
        <taxon>Tracheophyta</taxon>
        <taxon>Spermatophyta</taxon>
        <taxon>Magnoliopsida</taxon>
        <taxon>eudicotyledons</taxon>
        <taxon>Gunneridae</taxon>
        <taxon>Pentapetalae</taxon>
        <taxon>rosids</taxon>
        <taxon>fabids</taxon>
        <taxon>Fabales</taxon>
        <taxon>Fabaceae</taxon>
        <taxon>Cercidoideae</taxon>
        <taxon>Cercideae</taxon>
        <taxon>Bauhiniinae</taxon>
        <taxon>Bauhinia</taxon>
    </lineage>
</organism>
<evidence type="ECO:0000313" key="2">
    <source>
        <dbReference type="Proteomes" id="UP000828941"/>
    </source>
</evidence>
<comment type="caution">
    <text evidence="1">The sequence shown here is derived from an EMBL/GenBank/DDBJ whole genome shotgun (WGS) entry which is preliminary data.</text>
</comment>
<sequence length="1159" mass="127592">MDAKRNFRKRKTLSSSLPSNPQSEIFTRSKAQLFIHQKQSTQSLSLDADEDDKLVLKDLLKKSKLTEGTSIADDDEHSQNPIKDLRSRRVYSPRSDIVSSSKRIPSVYLEESAVGSSCRDQKITDSGMGSSLFVENNEDSKGSRENGKSGEGFSSEARAKDVINSVLSSIVNEYQSDEKKEKDPCFNDAVGVKIEQTEIPDVGFSCIGQNLDHMKTESLVTSSNLQDAKPVCGNVSEKIDDFTQQSVLTTPPDIDICGNLGVNEDEGIPVEGVNQNVFHHDKDVDLKVCGQEDAGKEFCVKVDQTNESVLKTKSVLRPHLQRKLFKTPGSISYRRLLPFLVNMTKDDSGTPELGDYKKVPSQNEGSSKHGYKTDSCPMSDTVESDSKEPKLASPEDLPVLPMQLDASKQIGDLSEEGKKTTPPNAVICGNSEVKEDGGKLVLEASQHMYHIRDTYLTECAQNAGEGSCLRSDKRNLVLERKSVLPQHLQRKLFKTTGSFSYKRMLPFLLDLTKDDTGTPKVDHLHSNQNCLHVKRFQHPLSSDSQEVSQDELKIDSCPTHDLVESRVLADNTLGDPSNKLSFSDEPKLTPPKDVAELPMQLDAEVAHGCLSAPSVNKHIPKLVIDLDDKSPSDSNDDLHSVTVDFYHVKNVENDVDNGVLNKVKNQKAQRKDSELQSESALDCDDRKQPISPKKSRSVSTCLSESQNLNHIPSETLENETGSSVNNTSDDAEVLNDLHDSRKEIAKPSDTMIFEKSDLAEDGGNKAEIIMKTAVCDPRMPSSGSNNNVNGIGKMKNLSESNTTLVLNPCSRIKLLKYSGSFSYRRLLPFLENTIKDNSCVSVNGVHPILKKNLDQASLPPISSSNSQITSVNNSKGCVFRMGHFPGISGSQQKSGLAGLDDLLNDNCPNKRSFPPIPESQSSNDSCKVIPLHGERHILNEDRTLGSLKDSAPTVDASISSLHRISNEVFSREEDAASTSHHSLAFSKVHGNSSPLISSNGEKPLEINGSYMKLSQPSALGQLVPAAGAKNGILKRNPRGCRGLCTCLNCASFRLHAERAFEFSKNQLLDAKEITLDLVKELSYLRNVLQGCTQSTNYHSVLGVDQVKEACTRAFAAEQIAKDRLAEMNDDLNIHCRITCLQPPRVRFSDHVEEKVIPRR</sequence>
<keyword evidence="2" id="KW-1185">Reference proteome</keyword>
<accession>A0ACB9M1G6</accession>
<proteinExistence type="predicted"/>
<name>A0ACB9M1G6_BAUVA</name>
<dbReference type="EMBL" id="CM039435">
    <property type="protein sequence ID" value="KAI4317402.1"/>
    <property type="molecule type" value="Genomic_DNA"/>
</dbReference>
<gene>
    <name evidence="1" type="ORF">L6164_025271</name>
</gene>
<evidence type="ECO:0000313" key="1">
    <source>
        <dbReference type="EMBL" id="KAI4317402.1"/>
    </source>
</evidence>
<protein>
    <submittedName>
        <fullName evidence="1">Uncharacterized protein</fullName>
    </submittedName>
</protein>